<dbReference type="EMBL" id="LVJN01000021">
    <property type="protein sequence ID" value="OSM00019.1"/>
    <property type="molecule type" value="Genomic_DNA"/>
</dbReference>
<sequence length="180" mass="19627">MTDQDHLTTAYATLTSSGWSGPGPALVVLGASQMLYALHPNGRVRGRFVISTAANGFGCRENSYQTPTGLHSVSDMIGAGEPLGRLFRGRQPLPVRVLESEDETQDYITTRILRLRGAEPGVNQGPGVDSFERYIYIHGTPYLERLGIPASHGCIRMRGQHILTLFDWLKSPGAPVLILP</sequence>
<dbReference type="GO" id="GO:0071972">
    <property type="term" value="F:peptidoglycan L,D-transpeptidase activity"/>
    <property type="evidence" value="ECO:0007669"/>
    <property type="project" value="TreeGrafter"/>
</dbReference>
<gene>
    <name evidence="9" type="ORF">MAIT1_00424</name>
</gene>
<evidence type="ECO:0000256" key="4">
    <source>
        <dbReference type="ARBA" id="ARBA00022960"/>
    </source>
</evidence>
<name>A0A1Y2JYQ1_9PROT</name>
<evidence type="ECO:0000259" key="8">
    <source>
        <dbReference type="PROSITE" id="PS52029"/>
    </source>
</evidence>
<dbReference type="STRING" id="1434232.MAIT1_00424"/>
<dbReference type="PANTHER" id="PTHR30582">
    <property type="entry name" value="L,D-TRANSPEPTIDASE"/>
    <property type="match status" value="1"/>
</dbReference>
<dbReference type="GO" id="GO:0071555">
    <property type="term" value="P:cell wall organization"/>
    <property type="evidence" value="ECO:0007669"/>
    <property type="project" value="UniProtKB-UniRule"/>
</dbReference>
<protein>
    <submittedName>
        <fullName evidence="9">Putative ErfK/YbiS/YcfS/YnhG family protein</fullName>
    </submittedName>
</protein>
<evidence type="ECO:0000256" key="2">
    <source>
        <dbReference type="ARBA" id="ARBA00005992"/>
    </source>
</evidence>
<dbReference type="PROSITE" id="PS52029">
    <property type="entry name" value="LD_TPASE"/>
    <property type="match status" value="1"/>
</dbReference>
<evidence type="ECO:0000256" key="6">
    <source>
        <dbReference type="ARBA" id="ARBA00023316"/>
    </source>
</evidence>
<proteinExistence type="inferred from homology"/>
<evidence type="ECO:0000256" key="3">
    <source>
        <dbReference type="ARBA" id="ARBA00022679"/>
    </source>
</evidence>
<dbReference type="CDD" id="cd16913">
    <property type="entry name" value="YkuD_like"/>
    <property type="match status" value="1"/>
</dbReference>
<dbReference type="AlphaFoldDB" id="A0A1Y2JYQ1"/>
<comment type="caution">
    <text evidence="9">The sequence shown here is derived from an EMBL/GenBank/DDBJ whole genome shotgun (WGS) entry which is preliminary data.</text>
</comment>
<dbReference type="Gene3D" id="2.40.440.10">
    <property type="entry name" value="L,D-transpeptidase catalytic domain-like"/>
    <property type="match status" value="1"/>
</dbReference>
<keyword evidence="4 7" id="KW-0133">Cell shape</keyword>
<dbReference type="PANTHER" id="PTHR30582:SF2">
    <property type="entry name" value="L,D-TRANSPEPTIDASE YCIB-RELATED"/>
    <property type="match status" value="1"/>
</dbReference>
<dbReference type="SUPFAM" id="SSF141523">
    <property type="entry name" value="L,D-transpeptidase catalytic domain-like"/>
    <property type="match status" value="1"/>
</dbReference>
<evidence type="ECO:0000256" key="7">
    <source>
        <dbReference type="PROSITE-ProRule" id="PRU01373"/>
    </source>
</evidence>
<reference evidence="9 10" key="1">
    <citation type="journal article" date="2016" name="BMC Genomics">
        <title>Combined genomic and structural analyses of a cultured magnetotactic bacterium reveals its niche adaptation to a dynamic environment.</title>
        <authorList>
            <person name="Araujo A.C."/>
            <person name="Morillo V."/>
            <person name="Cypriano J."/>
            <person name="Teixeira L.C."/>
            <person name="Leao P."/>
            <person name="Lyra S."/>
            <person name="Almeida L.G."/>
            <person name="Bazylinski D.A."/>
            <person name="Vasconcellos A.T."/>
            <person name="Abreu F."/>
            <person name="Lins U."/>
        </authorList>
    </citation>
    <scope>NUCLEOTIDE SEQUENCE [LARGE SCALE GENOMIC DNA]</scope>
    <source>
        <strain evidence="9 10">IT-1</strain>
    </source>
</reference>
<dbReference type="UniPathway" id="UPA00219"/>
<accession>A0A1Y2JYQ1</accession>
<feature type="active site" description="Nucleophile" evidence="7">
    <location>
        <position position="154"/>
    </location>
</feature>
<keyword evidence="3" id="KW-0808">Transferase</keyword>
<dbReference type="OrthoDB" id="9787225at2"/>
<comment type="pathway">
    <text evidence="1 7">Cell wall biogenesis; peptidoglycan biosynthesis.</text>
</comment>
<evidence type="ECO:0000256" key="1">
    <source>
        <dbReference type="ARBA" id="ARBA00004752"/>
    </source>
</evidence>
<dbReference type="InterPro" id="IPR038063">
    <property type="entry name" value="Transpep_catalytic_dom"/>
</dbReference>
<dbReference type="GO" id="GO:0005576">
    <property type="term" value="C:extracellular region"/>
    <property type="evidence" value="ECO:0007669"/>
    <property type="project" value="TreeGrafter"/>
</dbReference>
<dbReference type="Pfam" id="PF03734">
    <property type="entry name" value="YkuD"/>
    <property type="match status" value="1"/>
</dbReference>
<dbReference type="GO" id="GO:0016740">
    <property type="term" value="F:transferase activity"/>
    <property type="evidence" value="ECO:0007669"/>
    <property type="project" value="UniProtKB-KW"/>
</dbReference>
<keyword evidence="10" id="KW-1185">Reference proteome</keyword>
<feature type="domain" description="L,D-TPase catalytic" evidence="8">
    <location>
        <begin position="25"/>
        <end position="179"/>
    </location>
</feature>
<keyword evidence="5 7" id="KW-0573">Peptidoglycan synthesis</keyword>
<dbReference type="Proteomes" id="UP000194003">
    <property type="component" value="Unassembled WGS sequence"/>
</dbReference>
<keyword evidence="6 7" id="KW-0961">Cell wall biogenesis/degradation</keyword>
<organism evidence="9 10">
    <name type="scientific">Magnetofaba australis IT-1</name>
    <dbReference type="NCBI Taxonomy" id="1434232"/>
    <lineage>
        <taxon>Bacteria</taxon>
        <taxon>Pseudomonadati</taxon>
        <taxon>Pseudomonadota</taxon>
        <taxon>Magnetococcia</taxon>
        <taxon>Magnetococcales</taxon>
        <taxon>Magnetococcaceae</taxon>
        <taxon>Magnetofaba</taxon>
    </lineage>
</organism>
<dbReference type="GO" id="GO:0008360">
    <property type="term" value="P:regulation of cell shape"/>
    <property type="evidence" value="ECO:0007669"/>
    <property type="project" value="UniProtKB-UniRule"/>
</dbReference>
<comment type="similarity">
    <text evidence="2">Belongs to the YkuD family.</text>
</comment>
<dbReference type="GO" id="GO:0018104">
    <property type="term" value="P:peptidoglycan-protein cross-linking"/>
    <property type="evidence" value="ECO:0007669"/>
    <property type="project" value="TreeGrafter"/>
</dbReference>
<evidence type="ECO:0000256" key="5">
    <source>
        <dbReference type="ARBA" id="ARBA00022984"/>
    </source>
</evidence>
<dbReference type="InterPro" id="IPR050979">
    <property type="entry name" value="LD-transpeptidase"/>
</dbReference>
<dbReference type="InterPro" id="IPR005490">
    <property type="entry name" value="LD_TPept_cat_dom"/>
</dbReference>
<feature type="active site" description="Proton donor/acceptor" evidence="7">
    <location>
        <position position="138"/>
    </location>
</feature>
<evidence type="ECO:0000313" key="10">
    <source>
        <dbReference type="Proteomes" id="UP000194003"/>
    </source>
</evidence>
<evidence type="ECO:0000313" key="9">
    <source>
        <dbReference type="EMBL" id="OSM00019.1"/>
    </source>
</evidence>
<dbReference type="RefSeq" id="WP_085446225.1">
    <property type="nucleotide sequence ID" value="NZ_LVJN01000021.1"/>
</dbReference>